<dbReference type="Pfam" id="PF02861">
    <property type="entry name" value="Clp_N"/>
    <property type="match status" value="1"/>
</dbReference>
<evidence type="ECO:0000259" key="2">
    <source>
        <dbReference type="PROSITE" id="PS51903"/>
    </source>
</evidence>
<keyword evidence="3" id="KW-0645">Protease</keyword>
<evidence type="ECO:0000256" key="1">
    <source>
        <dbReference type="PROSITE-ProRule" id="PRU01251"/>
    </source>
</evidence>
<dbReference type="PROSITE" id="PS51903">
    <property type="entry name" value="CLP_R"/>
    <property type="match status" value="1"/>
</dbReference>
<dbReference type="InterPro" id="IPR036628">
    <property type="entry name" value="Clp_N_dom_sf"/>
</dbReference>
<dbReference type="Proteomes" id="UP001589608">
    <property type="component" value="Unassembled WGS sequence"/>
</dbReference>
<evidence type="ECO:0000313" key="4">
    <source>
        <dbReference type="Proteomes" id="UP001589608"/>
    </source>
</evidence>
<organism evidence="3 4">
    <name type="scientific">Dactylosporangium vinaceum</name>
    <dbReference type="NCBI Taxonomy" id="53362"/>
    <lineage>
        <taxon>Bacteria</taxon>
        <taxon>Bacillati</taxon>
        <taxon>Actinomycetota</taxon>
        <taxon>Actinomycetes</taxon>
        <taxon>Micromonosporales</taxon>
        <taxon>Micromonosporaceae</taxon>
        <taxon>Dactylosporangium</taxon>
    </lineage>
</organism>
<dbReference type="GO" id="GO:0006508">
    <property type="term" value="P:proteolysis"/>
    <property type="evidence" value="ECO:0007669"/>
    <property type="project" value="UniProtKB-KW"/>
</dbReference>
<accession>A0ABV5MM84</accession>
<reference evidence="3 4" key="1">
    <citation type="submission" date="2024-09" db="EMBL/GenBank/DDBJ databases">
        <authorList>
            <person name="Sun Q."/>
            <person name="Mori K."/>
        </authorList>
    </citation>
    <scope>NUCLEOTIDE SEQUENCE [LARGE SCALE GENOMIC DNA]</scope>
    <source>
        <strain evidence="3 4">JCM 3307</strain>
    </source>
</reference>
<dbReference type="GO" id="GO:0008233">
    <property type="term" value="F:peptidase activity"/>
    <property type="evidence" value="ECO:0007669"/>
    <property type="project" value="UniProtKB-KW"/>
</dbReference>
<dbReference type="Gene3D" id="1.10.1780.10">
    <property type="entry name" value="Clp, N-terminal domain"/>
    <property type="match status" value="2"/>
</dbReference>
<name>A0ABV5MM84_9ACTN</name>
<keyword evidence="4" id="KW-1185">Reference proteome</keyword>
<keyword evidence="1" id="KW-0677">Repeat</keyword>
<dbReference type="SUPFAM" id="SSF81923">
    <property type="entry name" value="Double Clp-N motif"/>
    <property type="match status" value="1"/>
</dbReference>
<keyword evidence="3" id="KW-0378">Hydrolase</keyword>
<comment type="caution">
    <text evidence="3">The sequence shown here is derived from an EMBL/GenBank/DDBJ whole genome shotgun (WGS) entry which is preliminary data.</text>
</comment>
<protein>
    <submittedName>
        <fullName evidence="3">Clp protease N-terminal domain-containing protein</fullName>
    </submittedName>
</protein>
<feature type="domain" description="Clp R" evidence="2">
    <location>
        <begin position="108"/>
        <end position="186"/>
    </location>
</feature>
<proteinExistence type="predicted"/>
<dbReference type="InterPro" id="IPR004176">
    <property type="entry name" value="Clp_R_N"/>
</dbReference>
<dbReference type="RefSeq" id="WP_223093432.1">
    <property type="nucleotide sequence ID" value="NZ_CP061913.1"/>
</dbReference>
<dbReference type="EMBL" id="JBHMCA010000070">
    <property type="protein sequence ID" value="MFB9449969.1"/>
    <property type="molecule type" value="Genomic_DNA"/>
</dbReference>
<sequence>MRIELDLPDALAAALERSGLPAATLCERALEQAVARAAALRSLDATADAASLPHFTARARTAVTLAFERGGAAATSTDVLHGLVAEGKNLAVRLLPALGVDPAALPQPDGTDDPGTAAAVVELAQLEAAALGHNYVGGEHLLLGLLAEPDGRAGHALRAQGVDLPAARAAVVAALTGFTHARATDS</sequence>
<gene>
    <name evidence="3" type="ORF">ACFFTR_43415</name>
</gene>
<evidence type="ECO:0000313" key="3">
    <source>
        <dbReference type="EMBL" id="MFB9449969.1"/>
    </source>
</evidence>